<keyword evidence="3" id="KW-1185">Reference proteome</keyword>
<name>M5S2T4_9BACT</name>
<sequence>MNGSSRSVAEEAISAEQLSDDSYSRRQAAMMQMWRLRETSRQAVQDAARHPDPEVADRANWILRQWRRGSLPETPPELARLLQQDDDPSVLEELLEVGQFGAVVVAVEESAGTAQRLLLNQRLAAALNRRFPVYVRRAYQDDLLMDLLRLVDLVADSKEMAVCRVQMMQELGLDIDDDHLLPQAAENWTPMVRSEAEIVVLAVLGRSDDAIARARQHGDESLLRICQMLDGQWQSIATETARQAAGADEGSSERSRLWCQALVAADRANDEGIRNQAVEELVAIPVTLSDASVDLRWKCLASHGFVDEAITILARSEEVADAAKRPRSDSAAVVAISAARTNRAFEVLGYPYDEVDENLQTWIAEAIEEQSQDTVDAKTLGVTPRVAPKLNRLLSLMRCLLAVGREQAAWTIARDLSDSDTIVGSQRVRDTVLITLLVTNRDDWMARLAVRPGESSLSSETQRLIVASLSDIDSKTWEMILESISVMTPTTPFDQRVQIAFDLCRGETPTAFEDETRFQELYQTLTSNREFLPQTGQRSLVRRSLPRRLNVQLANFFSQLGQAKIASEILATLAAAGDISATFSIAQRELELGRAENALAGFDRVWKSVAATPRPALSAATVRYLRQIQNPSITRPKRRWANGFGETPRAFNAGRTPRTAIEIDVVFSCLDAA</sequence>
<keyword evidence="2" id="KW-0808">Transferase</keyword>
<organism evidence="2 3">
    <name type="scientific">Rhodopirellula maiorica SM1</name>
    <dbReference type="NCBI Taxonomy" id="1265738"/>
    <lineage>
        <taxon>Bacteria</taxon>
        <taxon>Pseudomonadati</taxon>
        <taxon>Planctomycetota</taxon>
        <taxon>Planctomycetia</taxon>
        <taxon>Pirellulales</taxon>
        <taxon>Pirellulaceae</taxon>
        <taxon>Novipirellula</taxon>
    </lineage>
</organism>
<dbReference type="AlphaFoldDB" id="M5S2T4"/>
<gene>
    <name evidence="2" type="ORF">RMSM_02572</name>
</gene>
<dbReference type="GO" id="GO:0016740">
    <property type="term" value="F:transferase activity"/>
    <property type="evidence" value="ECO:0007669"/>
    <property type="project" value="UniProtKB-KW"/>
</dbReference>
<dbReference type="OrthoDB" id="222645at2"/>
<evidence type="ECO:0000256" key="1">
    <source>
        <dbReference type="SAM" id="MobiDB-lite"/>
    </source>
</evidence>
<dbReference type="PATRIC" id="fig|1265738.3.peg.2587"/>
<evidence type="ECO:0000313" key="2">
    <source>
        <dbReference type="EMBL" id="EMI20499.1"/>
    </source>
</evidence>
<protein>
    <submittedName>
        <fullName evidence="2">O-linked GlcNAc transferase</fullName>
    </submittedName>
</protein>
<accession>M5S2T4</accession>
<evidence type="ECO:0000313" key="3">
    <source>
        <dbReference type="Proteomes" id="UP000011991"/>
    </source>
</evidence>
<comment type="caution">
    <text evidence="2">The sequence shown here is derived from an EMBL/GenBank/DDBJ whole genome shotgun (WGS) entry which is preliminary data.</text>
</comment>
<proteinExistence type="predicted"/>
<dbReference type="Proteomes" id="UP000011991">
    <property type="component" value="Unassembled WGS sequence"/>
</dbReference>
<feature type="region of interest" description="Disordered" evidence="1">
    <location>
        <begin position="1"/>
        <end position="24"/>
    </location>
</feature>
<dbReference type="RefSeq" id="WP_008695854.1">
    <property type="nucleotide sequence ID" value="NZ_ANOG01000362.1"/>
</dbReference>
<dbReference type="EMBL" id="ANOG01000362">
    <property type="protein sequence ID" value="EMI20499.1"/>
    <property type="molecule type" value="Genomic_DNA"/>
</dbReference>
<reference evidence="2 3" key="1">
    <citation type="journal article" date="2013" name="Mar. Genomics">
        <title>Expression of sulfatases in Rhodopirellula baltica and the diversity of sulfatases in the genus Rhodopirellula.</title>
        <authorList>
            <person name="Wegner C.E."/>
            <person name="Richter-Heitmann T."/>
            <person name="Klindworth A."/>
            <person name="Klockow C."/>
            <person name="Richter M."/>
            <person name="Achstetter T."/>
            <person name="Glockner F.O."/>
            <person name="Harder J."/>
        </authorList>
    </citation>
    <scope>NUCLEOTIDE SEQUENCE [LARGE SCALE GENOMIC DNA]</scope>
    <source>
        <strain evidence="2 3">SM1</strain>
    </source>
</reference>